<organism evidence="1 2">
    <name type="scientific">Fusicatenibacter faecihominis</name>
    <dbReference type="NCBI Taxonomy" id="2881276"/>
    <lineage>
        <taxon>Bacteria</taxon>
        <taxon>Bacillati</taxon>
        <taxon>Bacillota</taxon>
        <taxon>Clostridia</taxon>
        <taxon>Lachnospirales</taxon>
        <taxon>Lachnospiraceae</taxon>
        <taxon>Fusicatenibacter</taxon>
    </lineage>
</organism>
<reference evidence="1 2" key="1">
    <citation type="submission" date="2021-10" db="EMBL/GenBank/DDBJ databases">
        <title>Anaerobic single-cell dispensing facilitates the cultivation of human gut bacteria.</title>
        <authorList>
            <person name="Afrizal A."/>
        </authorList>
    </citation>
    <scope>NUCLEOTIDE SEQUENCE [LARGE SCALE GENOMIC DNA]</scope>
    <source>
        <strain evidence="1 2">CLA-AA-H277</strain>
    </source>
</reference>
<sequence length="444" mass="52061">MREKFHGVPMLPFGILAGFAEEREIRLTDLAEEGFRFRTAEKTEEPGKFRLCFYNSLAGGYREMELTDFEMEEEEHTSFFYIYVVYTESETYRKEVRRLIGQYSRYIRLKLMEDDGELAKALTGYPAEKDLVEACSLEEQKRRWFSELPVDGVFPEFPSLALELDRPELYRKYLSMEIGEFSAWYWPCNGLGEYPLARRTPDRLYIGNSFCHLLFPEKSQLFALLEKASREGLSVTLSFSYIRDFLLESTEELLDELSAWCGQKERWLELLVNDWGLAELLRKKRSPYLEPVLGPLLNKRKKDPRLAWKTGSLESLAENSLNADFYREFLAEELGIRRYEWEACGYPMKLPPGNHSLHLPFYQTNTSQFCPLAAGVLRKDRGKQKLPENCPHFCESYTYLYPEHLAMAGRYNSLFALDREILKKPEHLEAYRQQGVDRLVINLL</sequence>
<dbReference type="EMBL" id="JAJEPR010000001">
    <property type="protein sequence ID" value="MCC2188372.1"/>
    <property type="molecule type" value="Genomic_DNA"/>
</dbReference>
<evidence type="ECO:0000313" key="1">
    <source>
        <dbReference type="EMBL" id="MCC2188372.1"/>
    </source>
</evidence>
<protein>
    <submittedName>
        <fullName evidence="1">Uncharacterized protein</fullName>
    </submittedName>
</protein>
<dbReference type="AlphaFoldDB" id="A0AAE3DPW7"/>
<comment type="caution">
    <text evidence="1">The sequence shown here is derived from an EMBL/GenBank/DDBJ whole genome shotgun (WGS) entry which is preliminary data.</text>
</comment>
<dbReference type="Proteomes" id="UP001197875">
    <property type="component" value="Unassembled WGS sequence"/>
</dbReference>
<keyword evidence="2" id="KW-1185">Reference proteome</keyword>
<proteinExistence type="predicted"/>
<name>A0AAE3DPW7_9FIRM</name>
<gene>
    <name evidence="1" type="ORF">LKD71_00810</name>
</gene>
<dbReference type="RefSeq" id="WP_227613980.1">
    <property type="nucleotide sequence ID" value="NZ_JAJEPR010000001.1"/>
</dbReference>
<accession>A0AAE3DPW7</accession>
<evidence type="ECO:0000313" key="2">
    <source>
        <dbReference type="Proteomes" id="UP001197875"/>
    </source>
</evidence>